<feature type="transmembrane region" description="Helical" evidence="14">
    <location>
        <begin position="193"/>
        <end position="218"/>
    </location>
</feature>
<evidence type="ECO:0000256" key="11">
    <source>
        <dbReference type="ARBA" id="ARBA00025736"/>
    </source>
</evidence>
<keyword evidence="5" id="KW-0297">G-protein coupled receptor</keyword>
<keyword evidence="3 14" id="KW-0812">Transmembrane</keyword>
<dbReference type="InterPro" id="IPR000276">
    <property type="entry name" value="GPCR_Rhodpsn"/>
</dbReference>
<dbReference type="GO" id="GO:0007200">
    <property type="term" value="P:phospholipase C-activating G protein-coupled receptor signaling pathway"/>
    <property type="evidence" value="ECO:0007669"/>
    <property type="project" value="TreeGrafter"/>
</dbReference>
<dbReference type="OrthoDB" id="6117944at2759"/>
<evidence type="ECO:0000256" key="13">
    <source>
        <dbReference type="ARBA" id="ARBA00039587"/>
    </source>
</evidence>
<dbReference type="Proteomes" id="UP000189704">
    <property type="component" value="Unplaced"/>
</dbReference>
<organism evidence="16 17">
    <name type="scientific">Carlito syrichta</name>
    <name type="common">Philippine tarsier</name>
    <name type="synonym">Tarsius syrichta</name>
    <dbReference type="NCBI Taxonomy" id="1868482"/>
    <lineage>
        <taxon>Eukaryota</taxon>
        <taxon>Metazoa</taxon>
        <taxon>Chordata</taxon>
        <taxon>Craniata</taxon>
        <taxon>Vertebrata</taxon>
        <taxon>Euteleostomi</taxon>
        <taxon>Mammalia</taxon>
        <taxon>Eutheria</taxon>
        <taxon>Euarchontoglires</taxon>
        <taxon>Primates</taxon>
        <taxon>Haplorrhini</taxon>
        <taxon>Tarsiiformes</taxon>
        <taxon>Tarsiidae</taxon>
        <taxon>Carlito</taxon>
    </lineage>
</organism>
<dbReference type="RefSeq" id="XP_008070857.1">
    <property type="nucleotide sequence ID" value="XM_008072666.1"/>
</dbReference>
<evidence type="ECO:0000259" key="15">
    <source>
        <dbReference type="PROSITE" id="PS50262"/>
    </source>
</evidence>
<dbReference type="GO" id="GO:0005886">
    <property type="term" value="C:plasma membrane"/>
    <property type="evidence" value="ECO:0007669"/>
    <property type="project" value="UniProtKB-SubCell"/>
</dbReference>
<evidence type="ECO:0000256" key="6">
    <source>
        <dbReference type="ARBA" id="ARBA00023136"/>
    </source>
</evidence>
<feature type="transmembrane region" description="Helical" evidence="14">
    <location>
        <begin position="239"/>
        <end position="257"/>
    </location>
</feature>
<feature type="transmembrane region" description="Helical" evidence="14">
    <location>
        <begin position="269"/>
        <end position="295"/>
    </location>
</feature>
<keyword evidence="7" id="KW-1015">Disulfide bond</keyword>
<dbReference type="InterPro" id="IPR000826">
    <property type="entry name" value="Formyl_rcpt-rel"/>
</dbReference>
<evidence type="ECO:0000256" key="3">
    <source>
        <dbReference type="ARBA" id="ARBA00022692"/>
    </source>
</evidence>
<keyword evidence="2" id="KW-1003">Cell membrane</keyword>
<evidence type="ECO:0000256" key="2">
    <source>
        <dbReference type="ARBA" id="ARBA00022475"/>
    </source>
</evidence>
<dbReference type="KEGG" id="csyr:103275263"/>
<keyword evidence="9" id="KW-0325">Glycoprotein</keyword>
<dbReference type="GO" id="GO:0004930">
    <property type="term" value="F:G protein-coupled receptor activity"/>
    <property type="evidence" value="ECO:0007669"/>
    <property type="project" value="UniProtKB-KW"/>
</dbReference>
<dbReference type="PRINTS" id="PR00237">
    <property type="entry name" value="GPCRRHODOPSN"/>
</dbReference>
<name>A0A1U7UZM4_CARSF</name>
<dbReference type="PANTHER" id="PTHR24225">
    <property type="entry name" value="CHEMOTACTIC RECEPTOR"/>
    <property type="match status" value="1"/>
</dbReference>
<dbReference type="GO" id="GO:0006954">
    <property type="term" value="P:inflammatory response"/>
    <property type="evidence" value="ECO:0007669"/>
    <property type="project" value="TreeGrafter"/>
</dbReference>
<keyword evidence="10" id="KW-0807">Transducer</keyword>
<dbReference type="InterPro" id="IPR017452">
    <property type="entry name" value="GPCR_Rhodpsn_7TM"/>
</dbReference>
<dbReference type="SUPFAM" id="SSF81321">
    <property type="entry name" value="Family A G protein-coupled receptor-like"/>
    <property type="match status" value="1"/>
</dbReference>
<evidence type="ECO:0000256" key="7">
    <source>
        <dbReference type="ARBA" id="ARBA00023157"/>
    </source>
</evidence>
<gene>
    <name evidence="17" type="primary">GPR33</name>
</gene>
<accession>A0A1U7UZM4</accession>
<evidence type="ECO:0000256" key="5">
    <source>
        <dbReference type="ARBA" id="ARBA00023040"/>
    </source>
</evidence>
<evidence type="ECO:0000256" key="12">
    <source>
        <dbReference type="ARBA" id="ARBA00037161"/>
    </source>
</evidence>
<dbReference type="CDD" id="cd15120">
    <property type="entry name" value="7tmA_GPR33"/>
    <property type="match status" value="1"/>
</dbReference>
<keyword evidence="4 14" id="KW-1133">Transmembrane helix</keyword>
<dbReference type="PRINTS" id="PR00526">
    <property type="entry name" value="FMETLEUPHER"/>
</dbReference>
<feature type="transmembrane region" description="Helical" evidence="14">
    <location>
        <begin position="97"/>
        <end position="117"/>
    </location>
</feature>
<reference evidence="17" key="1">
    <citation type="submission" date="2025-08" db="UniProtKB">
        <authorList>
            <consortium name="RefSeq"/>
        </authorList>
    </citation>
    <scope>IDENTIFICATION</scope>
</reference>
<evidence type="ECO:0000313" key="16">
    <source>
        <dbReference type="Proteomes" id="UP000189704"/>
    </source>
</evidence>
<dbReference type="FunFam" id="1.20.1070.10:FF:000034">
    <property type="entry name" value="G-protein coupled receptor 1"/>
    <property type="match status" value="1"/>
</dbReference>
<proteinExistence type="inferred from homology"/>
<dbReference type="CTD" id="2856"/>
<keyword evidence="6 14" id="KW-0472">Membrane</keyword>
<feature type="transmembrane region" description="Helical" evidence="14">
    <location>
        <begin position="23"/>
        <end position="46"/>
    </location>
</feature>
<dbReference type="PANTHER" id="PTHR24225:SF5">
    <property type="entry name" value="G-PROTEIN COUPLED RECEPTOR 33-RELATED"/>
    <property type="match status" value="1"/>
</dbReference>
<feature type="domain" description="G-protein coupled receptors family 1 profile" evidence="15">
    <location>
        <begin position="39"/>
        <end position="292"/>
    </location>
</feature>
<dbReference type="Pfam" id="PF00001">
    <property type="entry name" value="7tm_1"/>
    <property type="match status" value="1"/>
</dbReference>
<evidence type="ECO:0000313" key="17">
    <source>
        <dbReference type="RefSeq" id="XP_008070857.1"/>
    </source>
</evidence>
<evidence type="ECO:0000256" key="10">
    <source>
        <dbReference type="ARBA" id="ARBA00023224"/>
    </source>
</evidence>
<sequence length="331" mass="37883">MDLINSTNYLINSTHSIAPASKMITALALFLAFIIGTITNGLYLWVLKFKMKQTVNTLLFFHLILSYFISTLILPFMATTYLQDNDWIFGTVLCKVFNSTLSLGMFASVFLLSAISLDRYLFTLHPVWSQQHRTPRSASSIVLGVWISATALSIPYLVFRETHHDHKGKVTCRNNYAVSTNWASKEMQTVRQWMHVACFISRFLLGFLLPFFIIVFCYERVASKMKERSLFKSSKPFKVMITAIISFFVCWMPYHVYQGLILTKNQSLFLELTVILTALTTSFNTVFSPTLYLFIGENFKKIFKKSILALFESTFSEDSFAEKTQSLDSGA</sequence>
<feature type="transmembrane region" description="Helical" evidence="14">
    <location>
        <begin position="58"/>
        <end position="77"/>
    </location>
</feature>
<evidence type="ECO:0000256" key="1">
    <source>
        <dbReference type="ARBA" id="ARBA00004651"/>
    </source>
</evidence>
<dbReference type="AlphaFoldDB" id="A0A1U7UZM4"/>
<comment type="function">
    <text evidence="12">Orphan receptor; could be a chemoattractant receptor.</text>
</comment>
<evidence type="ECO:0000256" key="9">
    <source>
        <dbReference type="ARBA" id="ARBA00023180"/>
    </source>
</evidence>
<evidence type="ECO:0000256" key="14">
    <source>
        <dbReference type="SAM" id="Phobius"/>
    </source>
</evidence>
<dbReference type="GO" id="GO:0004875">
    <property type="term" value="F:complement receptor activity"/>
    <property type="evidence" value="ECO:0007669"/>
    <property type="project" value="TreeGrafter"/>
</dbReference>
<protein>
    <recommendedName>
        <fullName evidence="13">Probable G-protein coupled receptor 33</fullName>
    </recommendedName>
</protein>
<comment type="similarity">
    <text evidence="11">Belongs to the chemokine-like receptor (CMKLR) family.</text>
</comment>
<dbReference type="Gene3D" id="1.20.1070.10">
    <property type="entry name" value="Rhodopsin 7-helix transmembrane proteins"/>
    <property type="match status" value="1"/>
</dbReference>
<dbReference type="GeneID" id="103275263"/>
<comment type="subcellular location">
    <subcellularLocation>
        <location evidence="1">Cell membrane</location>
        <topology evidence="1">Multi-pass membrane protein</topology>
    </subcellularLocation>
</comment>
<evidence type="ECO:0000256" key="8">
    <source>
        <dbReference type="ARBA" id="ARBA00023170"/>
    </source>
</evidence>
<evidence type="ECO:0000256" key="4">
    <source>
        <dbReference type="ARBA" id="ARBA00022989"/>
    </source>
</evidence>
<feature type="transmembrane region" description="Helical" evidence="14">
    <location>
        <begin position="138"/>
        <end position="159"/>
    </location>
</feature>
<keyword evidence="8 17" id="KW-0675">Receptor</keyword>
<keyword evidence="16" id="KW-1185">Reference proteome</keyword>
<dbReference type="GO" id="GO:0007204">
    <property type="term" value="P:positive regulation of cytosolic calcium ion concentration"/>
    <property type="evidence" value="ECO:0007669"/>
    <property type="project" value="TreeGrafter"/>
</dbReference>
<dbReference type="PROSITE" id="PS50262">
    <property type="entry name" value="G_PROTEIN_RECEP_F1_2"/>
    <property type="match status" value="1"/>
</dbReference>